<evidence type="ECO:0000256" key="3">
    <source>
        <dbReference type="ARBA" id="ARBA00023274"/>
    </source>
</evidence>
<dbReference type="GO" id="GO:0019843">
    <property type="term" value="F:rRNA binding"/>
    <property type="evidence" value="ECO:0007669"/>
    <property type="project" value="UniProtKB-UniRule"/>
</dbReference>
<organism evidence="7 8">
    <name type="scientific">Falsirhodobacter algicola</name>
    <dbReference type="NCBI Taxonomy" id="2692330"/>
    <lineage>
        <taxon>Bacteria</taxon>
        <taxon>Pseudomonadati</taxon>
        <taxon>Pseudomonadota</taxon>
        <taxon>Alphaproteobacteria</taxon>
        <taxon>Rhodobacterales</taxon>
        <taxon>Paracoccaceae</taxon>
        <taxon>Falsirhodobacter</taxon>
    </lineage>
</organism>
<sequence length="206" mass="22338">MKLDVIKLDAGKAGSIDLADEVFGLEPRADILHRVVRWQRAKAQQGTHSVLGKSDVSYSTKKIYRQKGTGGARHGSKKAPTFRHGGVYKGPTPRSHAHELPKKFRALGLKHALSAKAATGDLIVLEDLNLAEAKTAFLAKAVKELGWKRVLIIDGADVNENFATAARNLEGVDILPTMGANVYDILKRDTLVITKAGVEALEARLK</sequence>
<gene>
    <name evidence="5 7" type="primary">rplD</name>
    <name evidence="7" type="ORF">GR316_09965</name>
</gene>
<dbReference type="PANTHER" id="PTHR10746">
    <property type="entry name" value="50S RIBOSOMAL PROTEIN L4"/>
    <property type="match status" value="1"/>
</dbReference>
<evidence type="ECO:0000256" key="4">
    <source>
        <dbReference type="ARBA" id="ARBA00035244"/>
    </source>
</evidence>
<feature type="region of interest" description="Disordered" evidence="6">
    <location>
        <begin position="67"/>
        <end position="96"/>
    </location>
</feature>
<comment type="function">
    <text evidence="5">Forms part of the polypeptide exit tunnel.</text>
</comment>
<evidence type="ECO:0000256" key="1">
    <source>
        <dbReference type="ARBA" id="ARBA00010528"/>
    </source>
</evidence>
<evidence type="ECO:0000313" key="8">
    <source>
        <dbReference type="Proteomes" id="UP000679284"/>
    </source>
</evidence>
<dbReference type="AlphaFoldDB" id="A0A8J8MU96"/>
<comment type="similarity">
    <text evidence="1 5">Belongs to the universal ribosomal protein uL4 family.</text>
</comment>
<evidence type="ECO:0000256" key="2">
    <source>
        <dbReference type="ARBA" id="ARBA00022980"/>
    </source>
</evidence>
<reference evidence="7" key="1">
    <citation type="submission" date="2020-01" db="EMBL/GenBank/DDBJ databases">
        <authorList>
            <person name="Yang Y."/>
            <person name="Kwon Y.M."/>
        </authorList>
    </citation>
    <scope>NUCLEOTIDE SEQUENCE</scope>
    <source>
        <strain evidence="7">PG104</strain>
    </source>
</reference>
<dbReference type="Gene3D" id="3.40.1370.10">
    <property type="match status" value="1"/>
</dbReference>
<keyword evidence="8" id="KW-1185">Reference proteome</keyword>
<accession>A0A8J8MU96</accession>
<dbReference type="HAMAP" id="MF_01328_B">
    <property type="entry name" value="Ribosomal_uL4_B"/>
    <property type="match status" value="1"/>
</dbReference>
<comment type="function">
    <text evidence="5">One of the primary rRNA binding proteins, this protein initially binds near the 5'-end of the 23S rRNA. It is important during the early stages of 50S assembly. It makes multiple contacts with different domains of the 23S rRNA in the assembled 50S subunit and ribosome.</text>
</comment>
<dbReference type="EMBL" id="CP047289">
    <property type="protein sequence ID" value="QUS36559.1"/>
    <property type="molecule type" value="Genomic_DNA"/>
</dbReference>
<comment type="subunit">
    <text evidence="5">Part of the 50S ribosomal subunit.</text>
</comment>
<dbReference type="GO" id="GO:0003735">
    <property type="term" value="F:structural constituent of ribosome"/>
    <property type="evidence" value="ECO:0007669"/>
    <property type="project" value="InterPro"/>
</dbReference>
<keyword evidence="5" id="KW-0694">RNA-binding</keyword>
<dbReference type="InterPro" id="IPR002136">
    <property type="entry name" value="Ribosomal_uL4"/>
</dbReference>
<dbReference type="Pfam" id="PF00573">
    <property type="entry name" value="Ribosomal_L4"/>
    <property type="match status" value="1"/>
</dbReference>
<keyword evidence="2 5" id="KW-0689">Ribosomal protein</keyword>
<dbReference type="RefSeq" id="WP_211783780.1">
    <property type="nucleotide sequence ID" value="NZ_CP047289.1"/>
</dbReference>
<dbReference type="NCBIfam" id="TIGR03953">
    <property type="entry name" value="rplD_bact"/>
    <property type="match status" value="1"/>
</dbReference>
<name>A0A8J8MU96_9RHOB</name>
<keyword evidence="3 5" id="KW-0687">Ribonucleoprotein</keyword>
<evidence type="ECO:0000256" key="5">
    <source>
        <dbReference type="HAMAP-Rule" id="MF_01328"/>
    </source>
</evidence>
<dbReference type="GO" id="GO:0005840">
    <property type="term" value="C:ribosome"/>
    <property type="evidence" value="ECO:0007669"/>
    <property type="project" value="UniProtKB-KW"/>
</dbReference>
<proteinExistence type="inferred from homology"/>
<dbReference type="GO" id="GO:1990904">
    <property type="term" value="C:ribonucleoprotein complex"/>
    <property type="evidence" value="ECO:0007669"/>
    <property type="project" value="UniProtKB-KW"/>
</dbReference>
<dbReference type="GO" id="GO:0006412">
    <property type="term" value="P:translation"/>
    <property type="evidence" value="ECO:0007669"/>
    <property type="project" value="UniProtKB-UniRule"/>
</dbReference>
<dbReference type="PANTHER" id="PTHR10746:SF6">
    <property type="entry name" value="LARGE RIBOSOMAL SUBUNIT PROTEIN UL4M"/>
    <property type="match status" value="1"/>
</dbReference>
<dbReference type="InterPro" id="IPR013005">
    <property type="entry name" value="Ribosomal_uL4-like"/>
</dbReference>
<keyword evidence="5" id="KW-0699">rRNA-binding</keyword>
<evidence type="ECO:0000313" key="7">
    <source>
        <dbReference type="EMBL" id="QUS36559.1"/>
    </source>
</evidence>
<dbReference type="KEGG" id="fap:GR316_09965"/>
<protein>
    <recommendedName>
        <fullName evidence="4 5">Large ribosomal subunit protein uL4</fullName>
    </recommendedName>
</protein>
<dbReference type="Proteomes" id="UP000679284">
    <property type="component" value="Chromosome"/>
</dbReference>
<dbReference type="InterPro" id="IPR023574">
    <property type="entry name" value="Ribosomal_uL4_dom_sf"/>
</dbReference>
<evidence type="ECO:0000256" key="6">
    <source>
        <dbReference type="SAM" id="MobiDB-lite"/>
    </source>
</evidence>
<dbReference type="SUPFAM" id="SSF52166">
    <property type="entry name" value="Ribosomal protein L4"/>
    <property type="match status" value="1"/>
</dbReference>